<dbReference type="PANTHER" id="PTHR43280:SF2">
    <property type="entry name" value="HTH-TYPE TRANSCRIPTIONAL REGULATOR EXSA"/>
    <property type="match status" value="1"/>
</dbReference>
<evidence type="ECO:0000259" key="4">
    <source>
        <dbReference type="PROSITE" id="PS01124"/>
    </source>
</evidence>
<dbReference type="Pfam" id="PF02311">
    <property type="entry name" value="AraC_binding"/>
    <property type="match status" value="1"/>
</dbReference>
<evidence type="ECO:0000256" key="2">
    <source>
        <dbReference type="ARBA" id="ARBA00023125"/>
    </source>
</evidence>
<dbReference type="InterPro" id="IPR003313">
    <property type="entry name" value="AraC-bd"/>
</dbReference>
<organism evidence="5 6">
    <name type="scientific">Paenibacillus yanchengensis</name>
    <dbReference type="NCBI Taxonomy" id="2035833"/>
    <lineage>
        <taxon>Bacteria</taxon>
        <taxon>Bacillati</taxon>
        <taxon>Bacillota</taxon>
        <taxon>Bacilli</taxon>
        <taxon>Bacillales</taxon>
        <taxon>Paenibacillaceae</taxon>
        <taxon>Paenibacillus</taxon>
    </lineage>
</organism>
<dbReference type="Proteomes" id="UP001597362">
    <property type="component" value="Unassembled WGS sequence"/>
</dbReference>
<dbReference type="InterPro" id="IPR009057">
    <property type="entry name" value="Homeodomain-like_sf"/>
</dbReference>
<dbReference type="InterPro" id="IPR020449">
    <property type="entry name" value="Tscrpt_reg_AraC-type_HTH"/>
</dbReference>
<dbReference type="InterPro" id="IPR037923">
    <property type="entry name" value="HTH-like"/>
</dbReference>
<dbReference type="Gene3D" id="2.60.120.280">
    <property type="entry name" value="Regulatory protein AraC"/>
    <property type="match status" value="1"/>
</dbReference>
<evidence type="ECO:0000256" key="1">
    <source>
        <dbReference type="ARBA" id="ARBA00023015"/>
    </source>
</evidence>
<keyword evidence="2" id="KW-0238">DNA-binding</keyword>
<dbReference type="PROSITE" id="PS01124">
    <property type="entry name" value="HTH_ARAC_FAMILY_2"/>
    <property type="match status" value="1"/>
</dbReference>
<keyword evidence="1" id="KW-0805">Transcription regulation</keyword>
<evidence type="ECO:0000313" key="6">
    <source>
        <dbReference type="Proteomes" id="UP001597362"/>
    </source>
</evidence>
<reference evidence="6" key="1">
    <citation type="journal article" date="2019" name="Int. J. Syst. Evol. Microbiol.">
        <title>The Global Catalogue of Microorganisms (GCM) 10K type strain sequencing project: providing services to taxonomists for standard genome sequencing and annotation.</title>
        <authorList>
            <consortium name="The Broad Institute Genomics Platform"/>
            <consortium name="The Broad Institute Genome Sequencing Center for Infectious Disease"/>
            <person name="Wu L."/>
            <person name="Ma J."/>
        </authorList>
    </citation>
    <scope>NUCLEOTIDE SEQUENCE [LARGE SCALE GENOMIC DNA]</scope>
    <source>
        <strain evidence="6">GH52</strain>
    </source>
</reference>
<gene>
    <name evidence="5" type="ORF">ACFSJH_19135</name>
</gene>
<evidence type="ECO:0000313" key="5">
    <source>
        <dbReference type="EMBL" id="MFD2117851.1"/>
    </source>
</evidence>
<dbReference type="PRINTS" id="PR00032">
    <property type="entry name" value="HTHARAC"/>
</dbReference>
<comment type="caution">
    <text evidence="5">The sequence shown here is derived from an EMBL/GenBank/DDBJ whole genome shotgun (WGS) entry which is preliminary data.</text>
</comment>
<keyword evidence="3" id="KW-0804">Transcription</keyword>
<evidence type="ECO:0000256" key="3">
    <source>
        <dbReference type="ARBA" id="ARBA00023163"/>
    </source>
</evidence>
<accession>A0ABW4YQ95</accession>
<dbReference type="EMBL" id="JBHUHO010000047">
    <property type="protein sequence ID" value="MFD2117851.1"/>
    <property type="molecule type" value="Genomic_DNA"/>
</dbReference>
<dbReference type="SUPFAM" id="SSF51215">
    <property type="entry name" value="Regulatory protein AraC"/>
    <property type="match status" value="1"/>
</dbReference>
<name>A0ABW4YQ95_9BACL</name>
<dbReference type="SMART" id="SM00342">
    <property type="entry name" value="HTH_ARAC"/>
    <property type="match status" value="1"/>
</dbReference>
<dbReference type="Pfam" id="PF12833">
    <property type="entry name" value="HTH_18"/>
    <property type="match status" value="1"/>
</dbReference>
<keyword evidence="6" id="KW-1185">Reference proteome</keyword>
<dbReference type="InterPro" id="IPR018060">
    <property type="entry name" value="HTH_AraC"/>
</dbReference>
<sequence length="271" mass="31888">MPSDQLIIEYSLTERETVIAGHFQESDNYFTKRDIGIRDWLITYTIDGSGYFHTPEHEIICRKQDITLLKSDVSHQYGTVKGEQWNFVWAHFDASTLASRLVPDTSLVNISIDNETLQRRIKQSLLKVVFDFREQHDFWNELCMQSIHEVLLLLARKRKQKFDSRVEETLHRLAQDFRQSISIEQLATAVNLSPSRLSHLFKQSTNKSIIDTLNQMRIREAALLLEHTDRNAAEIAYEVGFHNYNHFINQFHKWYGTSPSQYKKSKRENKL</sequence>
<protein>
    <submittedName>
        <fullName evidence="5">Helix-turn-helix domain-containing protein</fullName>
    </submittedName>
</protein>
<dbReference type="SUPFAM" id="SSF46689">
    <property type="entry name" value="Homeodomain-like"/>
    <property type="match status" value="2"/>
</dbReference>
<dbReference type="RefSeq" id="WP_377775191.1">
    <property type="nucleotide sequence ID" value="NZ_JBHUHO010000047.1"/>
</dbReference>
<dbReference type="PANTHER" id="PTHR43280">
    <property type="entry name" value="ARAC-FAMILY TRANSCRIPTIONAL REGULATOR"/>
    <property type="match status" value="1"/>
</dbReference>
<feature type="domain" description="HTH araC/xylS-type" evidence="4">
    <location>
        <begin position="167"/>
        <end position="265"/>
    </location>
</feature>
<proteinExistence type="predicted"/>
<dbReference type="Gene3D" id="1.10.10.60">
    <property type="entry name" value="Homeodomain-like"/>
    <property type="match status" value="2"/>
</dbReference>